<protein>
    <recommendedName>
        <fullName evidence="3">Nucleoid-associated protein</fullName>
    </recommendedName>
</protein>
<dbReference type="STRING" id="261392.SAMN02745149_00346"/>
<sequence length="343" mass="39103">METTKIIEKAFCYFSPVGKGIIPFPVDTIRHFEINKDELMFSKLQEITDKAEKLCEITIKFVSNGSKQQNETRDMFIKLLREKQLNNGLPIIEWLSKNTDKSSKCGLVFILIGKNGEKKFILIARYPSEEGIILQKEDKVEIIQDVFLKNSHRYKLAYFEDESLQNGLWKGIAIDKQLNDTVSSKLISDYWIKNFLRCELELTEVQGNKILGKTLRKLLNDDTTTPEDKEEINEIASAIRLNNGKSESISDFLTGKSISDKNKERILNALPTRAVAEQVFTFNSEIFKGEYALKAMYLDNGAIVMAPTDSFDDVFSTEIVNLETKEITISTNGIVKKEAIKTK</sequence>
<organism evidence="1 2">
    <name type="scientific">Treponema porcinum</name>
    <dbReference type="NCBI Taxonomy" id="261392"/>
    <lineage>
        <taxon>Bacteria</taxon>
        <taxon>Pseudomonadati</taxon>
        <taxon>Spirochaetota</taxon>
        <taxon>Spirochaetia</taxon>
        <taxon>Spirochaetales</taxon>
        <taxon>Treponemataceae</taxon>
        <taxon>Treponema</taxon>
    </lineage>
</organism>
<dbReference type="RefSeq" id="WP_078932280.1">
    <property type="nucleotide sequence ID" value="NZ_FUWG01000003.1"/>
</dbReference>
<dbReference type="AlphaFoldDB" id="A0A1T4JIP0"/>
<dbReference type="EMBL" id="FUWG01000003">
    <property type="protein sequence ID" value="SJZ30029.1"/>
    <property type="molecule type" value="Genomic_DNA"/>
</dbReference>
<proteinExistence type="predicted"/>
<evidence type="ECO:0000313" key="1">
    <source>
        <dbReference type="EMBL" id="SJZ30029.1"/>
    </source>
</evidence>
<dbReference type="Proteomes" id="UP000190423">
    <property type="component" value="Unassembled WGS sequence"/>
</dbReference>
<dbReference type="OrthoDB" id="9149163at2"/>
<name>A0A1T4JIP0_TREPO</name>
<evidence type="ECO:0008006" key="3">
    <source>
        <dbReference type="Google" id="ProtNLM"/>
    </source>
</evidence>
<gene>
    <name evidence="1" type="ORF">SAMN02745149_00346</name>
</gene>
<reference evidence="1 2" key="1">
    <citation type="submission" date="2017-02" db="EMBL/GenBank/DDBJ databases">
        <authorList>
            <person name="Peterson S.W."/>
        </authorList>
    </citation>
    <scope>NUCLEOTIDE SEQUENCE [LARGE SCALE GENOMIC DNA]</scope>
    <source>
        <strain evidence="1 2">ATCC BAA-908</strain>
    </source>
</reference>
<dbReference type="GeneID" id="78315667"/>
<accession>A0A1T4JIP0</accession>
<evidence type="ECO:0000313" key="2">
    <source>
        <dbReference type="Proteomes" id="UP000190423"/>
    </source>
</evidence>
<keyword evidence="2" id="KW-1185">Reference proteome</keyword>